<accession>A0ABQ5KXD9</accession>
<evidence type="ECO:0000313" key="2">
    <source>
        <dbReference type="EMBL" id="GKT37112.1"/>
    </source>
</evidence>
<feature type="compositionally biased region" description="Basic and acidic residues" evidence="1">
    <location>
        <begin position="330"/>
        <end position="344"/>
    </location>
</feature>
<protein>
    <submittedName>
        <fullName evidence="2">Uncharacterized protein</fullName>
    </submittedName>
</protein>
<feature type="region of interest" description="Disordered" evidence="1">
    <location>
        <begin position="330"/>
        <end position="397"/>
    </location>
</feature>
<sequence>MAKKKQFSELSDGDEIEMPSSSYEESSSSEIYSIEQLDDEEESDSSKYRVTDDVFNDGLTPDERRKLAEEHAKIHIVDEESSSKSLPNFVVEEGEETTTSSVSSTSVPDVIVPRKPSKPQKRSEFDVSSSSDDLDILFDEFDEKVQSRKKSISHLSSKKRSKETQDPHSPMKKDKKSPKKKPTINPLMTLIQAEQDYKEQQTLERAAIAVETHNSDGDMCQFFVQACVRFMLSDLSGPDFVKGIISPNPLLRAAMRWMEVIDIATDDLLSTHWRREVLLGLQHMSTACVKRGSFEYRMRQYIDSIVEDVLNKLEEEEDEKIKDKIAKKREDEKIQEKREKKSQIENDDIIDIDDSSSHKKGEERGKGEEKDNEEEEEEEEGESSVISGESSDTFDGENIFSCSRRIRERFTARVDRLISNCIVGRNEKDMIGNTPEIDSMMRKQKIRTARSIVYDIDDESEEEKDSIVEDVLNKLEEEEDEKIKDKIAKKREDEKIQEKREKKSQIENDDIIDIDDSSSHKKGEERGKGEEKDNEEEEEEEGESSVISGESSDTFDGENIFSCSRRIRERFTARVDRLISNCIVGRNEKDMIGNTPEIDSMMRKQKIRTARSIVYDIDDESEEEKGRASEHWKNKRGSHGMDSTGHTKHTGQESNASDFGRDYEHTSLHNLPIDYPHLRGFVRDRVGCTTTEAAHRCHACTQKGTSGGVYFGLCGRVYNPFCLRYWQMDTVAFPKTSNSLKLMEERERIGVSQDDFETDIDHAYACKEDLVETEFIGKCKTKRPSTSSRDKDDSIRERETEKVIKIDDISADGHGAKDDPSRASINDNNKKYIPSGRKLPFQDSIASIVLSARSFNPSSLVVLRSTDSIMEDPIVNIPLSPLFPPCAFYFYPQCVRAVHAGRHCAVRMSLYHRALHFRL</sequence>
<feature type="compositionally biased region" description="Low complexity" evidence="1">
    <location>
        <begin position="20"/>
        <end position="35"/>
    </location>
</feature>
<feature type="compositionally biased region" description="Acidic residues" evidence="1">
    <location>
        <begin position="507"/>
        <end position="516"/>
    </location>
</feature>
<keyword evidence="3" id="KW-1185">Reference proteome</keyword>
<feature type="compositionally biased region" description="Basic residues" evidence="1">
    <location>
        <begin position="149"/>
        <end position="161"/>
    </location>
</feature>
<feature type="compositionally biased region" description="Low complexity" evidence="1">
    <location>
        <begin position="97"/>
        <end position="107"/>
    </location>
</feature>
<feature type="compositionally biased region" description="Basic and acidic residues" evidence="1">
    <location>
        <begin position="517"/>
        <end position="531"/>
    </location>
</feature>
<gene>
    <name evidence="2" type="ORF">ADUPG1_009961</name>
</gene>
<feature type="compositionally biased region" description="Basic residues" evidence="1">
    <location>
        <begin position="173"/>
        <end position="182"/>
    </location>
</feature>
<feature type="region of interest" description="Disordered" evidence="1">
    <location>
        <begin position="1"/>
        <end position="63"/>
    </location>
</feature>
<reference evidence="2" key="1">
    <citation type="submission" date="2022-03" db="EMBL/GenBank/DDBJ databases">
        <title>Draft genome sequence of Aduncisulcus paluster, a free-living microaerophilic Fornicata.</title>
        <authorList>
            <person name="Yuyama I."/>
            <person name="Kume K."/>
            <person name="Tamura T."/>
            <person name="Inagaki Y."/>
            <person name="Hashimoto T."/>
        </authorList>
    </citation>
    <scope>NUCLEOTIDE SEQUENCE</scope>
    <source>
        <strain evidence="2">NY0171</strain>
    </source>
</reference>
<evidence type="ECO:0000313" key="3">
    <source>
        <dbReference type="Proteomes" id="UP001057375"/>
    </source>
</evidence>
<feature type="region of interest" description="Disordered" evidence="1">
    <location>
        <begin position="149"/>
        <end position="185"/>
    </location>
</feature>
<feature type="compositionally biased region" description="Acidic residues" evidence="1">
    <location>
        <begin position="532"/>
        <end position="543"/>
    </location>
</feature>
<proteinExistence type="predicted"/>
<feature type="compositionally biased region" description="Basic and acidic residues" evidence="1">
    <location>
        <begin position="355"/>
        <end position="369"/>
    </location>
</feature>
<feature type="compositionally biased region" description="Basic and acidic residues" evidence="1">
    <location>
        <begin position="492"/>
        <end position="506"/>
    </location>
</feature>
<feature type="region of interest" description="Disordered" evidence="1">
    <location>
        <begin position="76"/>
        <end position="129"/>
    </location>
</feature>
<feature type="compositionally biased region" description="Basic and acidic residues" evidence="1">
    <location>
        <begin position="162"/>
        <end position="172"/>
    </location>
</feature>
<dbReference type="Proteomes" id="UP001057375">
    <property type="component" value="Unassembled WGS sequence"/>
</dbReference>
<dbReference type="EMBL" id="BQXS01011387">
    <property type="protein sequence ID" value="GKT37112.1"/>
    <property type="molecule type" value="Genomic_DNA"/>
</dbReference>
<name>A0ABQ5KXD9_9EUKA</name>
<comment type="caution">
    <text evidence="2">The sequence shown here is derived from an EMBL/GenBank/DDBJ whole genome shotgun (WGS) entry which is preliminary data.</text>
</comment>
<organism evidence="2 3">
    <name type="scientific">Aduncisulcus paluster</name>
    <dbReference type="NCBI Taxonomy" id="2918883"/>
    <lineage>
        <taxon>Eukaryota</taxon>
        <taxon>Metamonada</taxon>
        <taxon>Carpediemonas-like organisms</taxon>
        <taxon>Aduncisulcus</taxon>
    </lineage>
</organism>
<evidence type="ECO:0000256" key="1">
    <source>
        <dbReference type="SAM" id="MobiDB-lite"/>
    </source>
</evidence>
<feature type="compositionally biased region" description="Acidic residues" evidence="1">
    <location>
        <begin position="370"/>
        <end position="382"/>
    </location>
</feature>
<feature type="region of interest" description="Disordered" evidence="1">
    <location>
        <begin position="618"/>
        <end position="656"/>
    </location>
</feature>
<feature type="non-terminal residue" evidence="2">
    <location>
        <position position="919"/>
    </location>
</feature>
<feature type="compositionally biased region" description="Acidic residues" evidence="1">
    <location>
        <begin position="345"/>
        <end position="354"/>
    </location>
</feature>
<feature type="region of interest" description="Disordered" evidence="1">
    <location>
        <begin position="492"/>
        <end position="558"/>
    </location>
</feature>